<evidence type="ECO:0000256" key="9">
    <source>
        <dbReference type="ARBA" id="ARBA00023012"/>
    </source>
</evidence>
<dbReference type="AlphaFoldDB" id="A0A8J3QJG3"/>
<evidence type="ECO:0000256" key="8">
    <source>
        <dbReference type="ARBA" id="ARBA00022989"/>
    </source>
</evidence>
<feature type="transmembrane region" description="Helical" evidence="11">
    <location>
        <begin position="30"/>
        <end position="54"/>
    </location>
</feature>
<dbReference type="PANTHER" id="PTHR45436:SF5">
    <property type="entry name" value="SENSOR HISTIDINE KINASE TRCS"/>
    <property type="match status" value="1"/>
</dbReference>
<evidence type="ECO:0000256" key="4">
    <source>
        <dbReference type="ARBA" id="ARBA00022553"/>
    </source>
</evidence>
<keyword evidence="6 11" id="KW-0812">Transmembrane</keyword>
<dbReference type="Gene3D" id="3.30.565.10">
    <property type="entry name" value="Histidine kinase-like ATPase, C-terminal domain"/>
    <property type="match status" value="1"/>
</dbReference>
<evidence type="ECO:0000256" key="5">
    <source>
        <dbReference type="ARBA" id="ARBA00022679"/>
    </source>
</evidence>
<protein>
    <recommendedName>
        <fullName evidence="3">histidine kinase</fullName>
        <ecNumber evidence="3">2.7.13.3</ecNumber>
    </recommendedName>
</protein>
<dbReference type="InterPro" id="IPR003594">
    <property type="entry name" value="HATPase_dom"/>
</dbReference>
<feature type="domain" description="Histidine kinase" evidence="12">
    <location>
        <begin position="253"/>
        <end position="470"/>
    </location>
</feature>
<dbReference type="SMART" id="SM00304">
    <property type="entry name" value="HAMP"/>
    <property type="match status" value="1"/>
</dbReference>
<dbReference type="SMART" id="SM00387">
    <property type="entry name" value="HATPase_c"/>
    <property type="match status" value="1"/>
</dbReference>
<dbReference type="SUPFAM" id="SSF158472">
    <property type="entry name" value="HAMP domain-like"/>
    <property type="match status" value="1"/>
</dbReference>
<dbReference type="GO" id="GO:0000155">
    <property type="term" value="F:phosphorelay sensor kinase activity"/>
    <property type="evidence" value="ECO:0007669"/>
    <property type="project" value="InterPro"/>
</dbReference>
<dbReference type="Gene3D" id="1.10.287.130">
    <property type="match status" value="1"/>
</dbReference>
<sequence length="471" mass="49305">MPDRSDLTVPIRSLNAPKPQVKGSSVTARAVVTGCVVALISVFVTALIAVPLAAQAAERSARDSLATQAAAVAAVLRVRPAAAKRTPDALPIIEQLRKQGIDAFVVTEGKSDPAGLPPPLIQQLSSGKAVSVRAAPVNGKISMIEGRPTGEGEGIVLVRSVGTGVGMRVISSLWLPLFAGLAAGVLAGVLLGRWLARPIRNAAIAASRLSSGDRGVRLAVEPPVEVGRLALAINELAEALTNSEGRQREFLLSISHELRTPLTTIRGYAEALSDGVVDVNAAPAVGRTVLVEAERLDRLVADLLSLARLEAADFAIEISNVDLNEVIRSAEVAFAPRCAQHGVRLRLEQPPAPVIVRTDPVRLRQIVDGLVENALRVVPPGRPIVLAVGAGPNRAVVEVRDGGPGLTDDDLKVAFEKGALYRRYQGERKVGSGLGLALASGLAKRLGGMIEAGHAPEGGARFTVYLPHTRN</sequence>
<dbReference type="PRINTS" id="PR00344">
    <property type="entry name" value="BCTRLSENSOR"/>
</dbReference>
<dbReference type="Gene3D" id="6.10.340.10">
    <property type="match status" value="1"/>
</dbReference>
<accession>A0A8J3QJG3</accession>
<dbReference type="CDD" id="cd06225">
    <property type="entry name" value="HAMP"/>
    <property type="match status" value="1"/>
</dbReference>
<keyword evidence="7" id="KW-0418">Kinase</keyword>
<dbReference type="Pfam" id="PF00512">
    <property type="entry name" value="HisKA"/>
    <property type="match status" value="1"/>
</dbReference>
<dbReference type="InterPro" id="IPR036097">
    <property type="entry name" value="HisK_dim/P_sf"/>
</dbReference>
<keyword evidence="4" id="KW-0597">Phosphoprotein</keyword>
<dbReference type="PANTHER" id="PTHR45436">
    <property type="entry name" value="SENSOR HISTIDINE KINASE YKOH"/>
    <property type="match status" value="1"/>
</dbReference>
<comment type="subcellular location">
    <subcellularLocation>
        <location evidence="2">Cell membrane</location>
    </subcellularLocation>
</comment>
<dbReference type="InterPro" id="IPR003661">
    <property type="entry name" value="HisK_dim/P_dom"/>
</dbReference>
<keyword evidence="5" id="KW-0808">Transferase</keyword>
<dbReference type="Proteomes" id="UP000612899">
    <property type="component" value="Unassembled WGS sequence"/>
</dbReference>
<evidence type="ECO:0000256" key="7">
    <source>
        <dbReference type="ARBA" id="ARBA00022777"/>
    </source>
</evidence>
<dbReference type="PROSITE" id="PS50885">
    <property type="entry name" value="HAMP"/>
    <property type="match status" value="1"/>
</dbReference>
<dbReference type="InterPro" id="IPR004358">
    <property type="entry name" value="Sig_transdc_His_kin-like_C"/>
</dbReference>
<dbReference type="EMBL" id="BONY01000122">
    <property type="protein sequence ID" value="GIH11192.1"/>
    <property type="molecule type" value="Genomic_DNA"/>
</dbReference>
<feature type="transmembrane region" description="Helical" evidence="11">
    <location>
        <begin position="173"/>
        <end position="196"/>
    </location>
</feature>
<dbReference type="InterPro" id="IPR003660">
    <property type="entry name" value="HAMP_dom"/>
</dbReference>
<evidence type="ECO:0000256" key="3">
    <source>
        <dbReference type="ARBA" id="ARBA00012438"/>
    </source>
</evidence>
<evidence type="ECO:0000256" key="1">
    <source>
        <dbReference type="ARBA" id="ARBA00000085"/>
    </source>
</evidence>
<dbReference type="CDD" id="cd00075">
    <property type="entry name" value="HATPase"/>
    <property type="match status" value="1"/>
</dbReference>
<keyword evidence="9" id="KW-0902">Two-component regulatory system</keyword>
<reference evidence="14" key="1">
    <citation type="submission" date="2021-01" db="EMBL/GenBank/DDBJ databases">
        <title>Whole genome shotgun sequence of Rhizocola hellebori NBRC 109834.</title>
        <authorList>
            <person name="Komaki H."/>
            <person name="Tamura T."/>
        </authorList>
    </citation>
    <scope>NUCLEOTIDE SEQUENCE</scope>
    <source>
        <strain evidence="14">NBRC 109834</strain>
    </source>
</reference>
<dbReference type="SUPFAM" id="SSF47384">
    <property type="entry name" value="Homodimeric domain of signal transducing histidine kinase"/>
    <property type="match status" value="1"/>
</dbReference>
<dbReference type="Pfam" id="PF02518">
    <property type="entry name" value="HATPase_c"/>
    <property type="match status" value="1"/>
</dbReference>
<dbReference type="InterPro" id="IPR005467">
    <property type="entry name" value="His_kinase_dom"/>
</dbReference>
<evidence type="ECO:0000256" key="6">
    <source>
        <dbReference type="ARBA" id="ARBA00022692"/>
    </source>
</evidence>
<keyword evidence="10 11" id="KW-0472">Membrane</keyword>
<dbReference type="InterPro" id="IPR050428">
    <property type="entry name" value="TCS_sensor_his_kinase"/>
</dbReference>
<feature type="domain" description="HAMP" evidence="13">
    <location>
        <begin position="193"/>
        <end position="245"/>
    </location>
</feature>
<keyword evidence="15" id="KW-1185">Reference proteome</keyword>
<dbReference type="PROSITE" id="PS50109">
    <property type="entry name" value="HIS_KIN"/>
    <property type="match status" value="1"/>
</dbReference>
<dbReference type="Pfam" id="PF00672">
    <property type="entry name" value="HAMP"/>
    <property type="match status" value="1"/>
</dbReference>
<gene>
    <name evidence="14" type="ORF">Rhe02_92590</name>
</gene>
<evidence type="ECO:0000313" key="15">
    <source>
        <dbReference type="Proteomes" id="UP000612899"/>
    </source>
</evidence>
<dbReference type="GO" id="GO:0005886">
    <property type="term" value="C:plasma membrane"/>
    <property type="evidence" value="ECO:0007669"/>
    <property type="project" value="UniProtKB-SubCell"/>
</dbReference>
<comment type="catalytic activity">
    <reaction evidence="1">
        <text>ATP + protein L-histidine = ADP + protein N-phospho-L-histidine.</text>
        <dbReference type="EC" id="2.7.13.3"/>
    </reaction>
</comment>
<dbReference type="SMART" id="SM00388">
    <property type="entry name" value="HisKA"/>
    <property type="match status" value="1"/>
</dbReference>
<proteinExistence type="predicted"/>
<dbReference type="EC" id="2.7.13.3" evidence="3"/>
<evidence type="ECO:0000313" key="14">
    <source>
        <dbReference type="EMBL" id="GIH11192.1"/>
    </source>
</evidence>
<dbReference type="CDD" id="cd00082">
    <property type="entry name" value="HisKA"/>
    <property type="match status" value="1"/>
</dbReference>
<keyword evidence="8 11" id="KW-1133">Transmembrane helix</keyword>
<comment type="caution">
    <text evidence="14">The sequence shown here is derived from an EMBL/GenBank/DDBJ whole genome shotgun (WGS) entry which is preliminary data.</text>
</comment>
<dbReference type="RefSeq" id="WP_203914909.1">
    <property type="nucleotide sequence ID" value="NZ_BONY01000122.1"/>
</dbReference>
<evidence type="ECO:0000259" key="12">
    <source>
        <dbReference type="PROSITE" id="PS50109"/>
    </source>
</evidence>
<evidence type="ECO:0000256" key="11">
    <source>
        <dbReference type="SAM" id="Phobius"/>
    </source>
</evidence>
<evidence type="ECO:0000256" key="10">
    <source>
        <dbReference type="ARBA" id="ARBA00023136"/>
    </source>
</evidence>
<organism evidence="14 15">
    <name type="scientific">Rhizocola hellebori</name>
    <dbReference type="NCBI Taxonomy" id="1392758"/>
    <lineage>
        <taxon>Bacteria</taxon>
        <taxon>Bacillati</taxon>
        <taxon>Actinomycetota</taxon>
        <taxon>Actinomycetes</taxon>
        <taxon>Micromonosporales</taxon>
        <taxon>Micromonosporaceae</taxon>
        <taxon>Rhizocola</taxon>
    </lineage>
</organism>
<evidence type="ECO:0000259" key="13">
    <source>
        <dbReference type="PROSITE" id="PS50885"/>
    </source>
</evidence>
<name>A0A8J3QJG3_9ACTN</name>
<dbReference type="SUPFAM" id="SSF55874">
    <property type="entry name" value="ATPase domain of HSP90 chaperone/DNA topoisomerase II/histidine kinase"/>
    <property type="match status" value="1"/>
</dbReference>
<dbReference type="FunFam" id="1.10.287.130:FF:000001">
    <property type="entry name" value="Two-component sensor histidine kinase"/>
    <property type="match status" value="1"/>
</dbReference>
<evidence type="ECO:0000256" key="2">
    <source>
        <dbReference type="ARBA" id="ARBA00004236"/>
    </source>
</evidence>
<dbReference type="InterPro" id="IPR036890">
    <property type="entry name" value="HATPase_C_sf"/>
</dbReference>